<accession>A0A5D9D9K0</accession>
<gene>
    <name evidence="1" type="ORF">FZZ93_04180</name>
</gene>
<protein>
    <recommendedName>
        <fullName evidence="3">Sulfotransferase family protein</fullName>
    </recommendedName>
</protein>
<evidence type="ECO:0008006" key="3">
    <source>
        <dbReference type="Google" id="ProtNLM"/>
    </source>
</evidence>
<dbReference type="Gene3D" id="3.40.50.300">
    <property type="entry name" value="P-loop containing nucleotide triphosphate hydrolases"/>
    <property type="match status" value="1"/>
</dbReference>
<reference evidence="1 2" key="1">
    <citation type="submission" date="2019-08" db="EMBL/GenBank/DDBJ databases">
        <title>Draft Genome Sequence of Halomonas eurihalina Isolated from Preserved Hide-surface.</title>
        <authorList>
            <person name="Hussain S.A."/>
            <person name="Xu A."/>
            <person name="Sarker M."/>
            <person name="Sommers C."/>
        </authorList>
    </citation>
    <scope>NUCLEOTIDE SEQUENCE [LARGE SCALE GENOMIC DNA]</scope>
    <source>
        <strain evidence="1 2">MS1</strain>
    </source>
</reference>
<organism evidence="1 2">
    <name type="scientific">Halomonas eurihalina</name>
    <dbReference type="NCBI Taxonomy" id="42566"/>
    <lineage>
        <taxon>Bacteria</taxon>
        <taxon>Pseudomonadati</taxon>
        <taxon>Pseudomonadota</taxon>
        <taxon>Gammaproteobacteria</taxon>
        <taxon>Oceanospirillales</taxon>
        <taxon>Halomonadaceae</taxon>
        <taxon>Halomonas</taxon>
    </lineage>
</organism>
<evidence type="ECO:0000313" key="2">
    <source>
        <dbReference type="Proteomes" id="UP000324260"/>
    </source>
</evidence>
<comment type="caution">
    <text evidence="1">The sequence shown here is derived from an EMBL/GenBank/DDBJ whole genome shotgun (WGS) entry which is preliminary data.</text>
</comment>
<keyword evidence="2" id="KW-1185">Reference proteome</keyword>
<dbReference type="AlphaFoldDB" id="A0A5D9D9K0"/>
<dbReference type="EMBL" id="VTPU01000003">
    <property type="protein sequence ID" value="TZG40678.1"/>
    <property type="molecule type" value="Genomic_DNA"/>
</dbReference>
<dbReference type="SUPFAM" id="SSF52540">
    <property type="entry name" value="P-loop containing nucleoside triphosphate hydrolases"/>
    <property type="match status" value="1"/>
</dbReference>
<name>A0A5D9D9K0_HALER</name>
<dbReference type="InterPro" id="IPR027417">
    <property type="entry name" value="P-loop_NTPase"/>
</dbReference>
<evidence type="ECO:0000313" key="1">
    <source>
        <dbReference type="EMBL" id="TZG40678.1"/>
    </source>
</evidence>
<dbReference type="RefSeq" id="WP_149321078.1">
    <property type="nucleotide sequence ID" value="NZ_JARWAH010000001.1"/>
</dbReference>
<dbReference type="OrthoDB" id="547265at2"/>
<sequence length="271" mass="31415">MNKLILHLGVHKTATTYVQSKIYNSREVLSQAGIGCISLDDTRKYFTSKLTRSVSVSKEAKKFLDSHDVILLSDENILGGTDKPISQLVYPDGAERAKRLLEKLSPDSFELHLTIRDPEAYLVSRYCEYLRHYPFLDIHHYFDELFVKEFSWLPLINELRKIAGQDIKVTPFEDVFNDERAYFEYLIGQDLDLVPAADDPAVRRSKISQEAYETLLMVSHHFPGHMIRKMMTMIGNNKQLSRKTPLKPFSKQLSKRLRANYEEDKRELGLT</sequence>
<dbReference type="Proteomes" id="UP000324260">
    <property type="component" value="Unassembled WGS sequence"/>
</dbReference>
<proteinExistence type="predicted"/>